<sequence length="190" mass="20915">MATFQKSLDIYQGYNYKKDVQTPVGFITALKIGDTELTADQTCKDPMSPEDDLVVVTVLNGALWELGVTDALYFGGQLSTANKQNVQMLTYKDLTKVDLTCTFVVYDYDPVEKKYFKCMLPTDDATLNGLLEKNGADLNLNVADDASTEVQSPENFAFQIGIKPQPSAQQVTIATSFSQKVVKAWGLTVT</sequence>
<dbReference type="RefSeq" id="WP_106088649.1">
    <property type="nucleotide sequence ID" value="NZ_PVNL01000038.1"/>
</dbReference>
<name>A0A2S9YU79_9BACT</name>
<dbReference type="Proteomes" id="UP000238823">
    <property type="component" value="Unassembled WGS sequence"/>
</dbReference>
<accession>A0A2S9YU79</accession>
<comment type="caution">
    <text evidence="1">The sequence shown here is derived from an EMBL/GenBank/DDBJ whole genome shotgun (WGS) entry which is preliminary data.</text>
</comment>
<protein>
    <submittedName>
        <fullName evidence="1">Uncharacterized protein</fullName>
    </submittedName>
</protein>
<evidence type="ECO:0000313" key="1">
    <source>
        <dbReference type="EMBL" id="PRQ08671.1"/>
    </source>
</evidence>
<dbReference type="AlphaFoldDB" id="A0A2S9YU79"/>
<evidence type="ECO:0000313" key="2">
    <source>
        <dbReference type="Proteomes" id="UP000238823"/>
    </source>
</evidence>
<dbReference type="EMBL" id="PVNL01000038">
    <property type="protein sequence ID" value="PRQ08671.1"/>
    <property type="molecule type" value="Genomic_DNA"/>
</dbReference>
<organism evidence="1 2">
    <name type="scientific">Enhygromyxa salina</name>
    <dbReference type="NCBI Taxonomy" id="215803"/>
    <lineage>
        <taxon>Bacteria</taxon>
        <taxon>Pseudomonadati</taxon>
        <taxon>Myxococcota</taxon>
        <taxon>Polyangia</taxon>
        <taxon>Nannocystales</taxon>
        <taxon>Nannocystaceae</taxon>
        <taxon>Enhygromyxa</taxon>
    </lineage>
</organism>
<gene>
    <name evidence="1" type="ORF">ENSA7_16160</name>
</gene>
<dbReference type="OrthoDB" id="5416493at2"/>
<reference evidence="1 2" key="1">
    <citation type="submission" date="2018-03" db="EMBL/GenBank/DDBJ databases">
        <title>Draft Genome Sequences of the Obligatory Marine Myxobacteria Enhygromyxa salina SWB007.</title>
        <authorList>
            <person name="Poehlein A."/>
            <person name="Moghaddam J.A."/>
            <person name="Harms H."/>
            <person name="Alanjari M."/>
            <person name="Koenig G.M."/>
            <person name="Daniel R."/>
            <person name="Schaeberle T.F."/>
        </authorList>
    </citation>
    <scope>NUCLEOTIDE SEQUENCE [LARGE SCALE GENOMIC DNA]</scope>
    <source>
        <strain evidence="1 2">SWB007</strain>
    </source>
</reference>
<proteinExistence type="predicted"/>